<reference evidence="1" key="1">
    <citation type="submission" date="2014-11" db="EMBL/GenBank/DDBJ databases">
        <authorList>
            <person name="Otto D Thomas"/>
            <person name="Naeem Raeece"/>
        </authorList>
    </citation>
    <scope>NUCLEOTIDE SEQUENCE</scope>
</reference>
<dbReference type="AlphaFoldDB" id="A0A0G4HEI2"/>
<gene>
    <name evidence="1" type="ORF">Cvel_6554</name>
</gene>
<name>A0A0G4HEI2_9ALVE</name>
<accession>A0A0G4HEI2</accession>
<dbReference type="EMBL" id="CDMZ01002451">
    <property type="protein sequence ID" value="CEM42448.1"/>
    <property type="molecule type" value="Genomic_DNA"/>
</dbReference>
<protein>
    <submittedName>
        <fullName evidence="1">Uncharacterized protein</fullName>
    </submittedName>
</protein>
<organism evidence="1">
    <name type="scientific">Chromera velia CCMP2878</name>
    <dbReference type="NCBI Taxonomy" id="1169474"/>
    <lineage>
        <taxon>Eukaryota</taxon>
        <taxon>Sar</taxon>
        <taxon>Alveolata</taxon>
        <taxon>Colpodellida</taxon>
        <taxon>Chromeraceae</taxon>
        <taxon>Chromera</taxon>
    </lineage>
</organism>
<proteinExistence type="predicted"/>
<evidence type="ECO:0000313" key="1">
    <source>
        <dbReference type="EMBL" id="CEM42448.1"/>
    </source>
</evidence>
<dbReference type="VEuPathDB" id="CryptoDB:Cvel_6554"/>
<sequence>MFFGRFSWLRTGKYSCNPVLPLSARVESTLPRRSPEARRDFPETLTQRRRAFLFTHHLRAPHTERLFGRPSFFWLRFHWPHKSAKEETGTVDPSEENGVHLMIGIHVLPVRP</sequence>